<dbReference type="InterPro" id="IPR006000">
    <property type="entry name" value="Xylulokinase"/>
</dbReference>
<dbReference type="EMBL" id="FNZU01000003">
    <property type="protein sequence ID" value="SEK48830.1"/>
    <property type="molecule type" value="Genomic_DNA"/>
</dbReference>
<dbReference type="GO" id="GO:0004856">
    <property type="term" value="F:D-xylulokinase activity"/>
    <property type="evidence" value="ECO:0007669"/>
    <property type="project" value="UniProtKB-UniRule"/>
</dbReference>
<dbReference type="InterPro" id="IPR018483">
    <property type="entry name" value="Carb_kinase_FGGY_CS"/>
</dbReference>
<feature type="binding site" evidence="8">
    <location>
        <begin position="81"/>
        <end position="82"/>
    </location>
    <ligand>
        <name>substrate</name>
    </ligand>
</feature>
<reference evidence="14" key="1">
    <citation type="submission" date="2016-10" db="EMBL/GenBank/DDBJ databases">
        <authorList>
            <person name="Varghese N."/>
            <person name="Submissions S."/>
        </authorList>
    </citation>
    <scope>NUCLEOTIDE SEQUENCE [LARGE SCALE GENOMIC DNA]</scope>
    <source>
        <strain evidence="14">DSM 19183</strain>
    </source>
</reference>
<dbReference type="HAMAP" id="MF_02220">
    <property type="entry name" value="XylB"/>
    <property type="match status" value="1"/>
</dbReference>
<feature type="active site" description="Proton acceptor" evidence="8">
    <location>
        <position position="238"/>
    </location>
</feature>
<dbReference type="InterPro" id="IPR000577">
    <property type="entry name" value="Carb_kinase_FGGY"/>
</dbReference>
<dbReference type="PANTHER" id="PTHR43095:SF5">
    <property type="entry name" value="XYLULOSE KINASE"/>
    <property type="match status" value="1"/>
</dbReference>
<evidence type="ECO:0000256" key="7">
    <source>
        <dbReference type="ARBA" id="ARBA00023277"/>
    </source>
</evidence>
<evidence type="ECO:0000256" key="3">
    <source>
        <dbReference type="ARBA" id="ARBA00022679"/>
    </source>
</evidence>
<organism evidence="13 14">
    <name type="scientific">Alkalibacterium pelagium</name>
    <dbReference type="NCBI Taxonomy" id="426702"/>
    <lineage>
        <taxon>Bacteria</taxon>
        <taxon>Bacillati</taxon>
        <taxon>Bacillota</taxon>
        <taxon>Bacilli</taxon>
        <taxon>Lactobacillales</taxon>
        <taxon>Carnobacteriaceae</taxon>
        <taxon>Alkalibacterium</taxon>
    </lineage>
</organism>
<evidence type="ECO:0000256" key="8">
    <source>
        <dbReference type="HAMAP-Rule" id="MF_02220"/>
    </source>
</evidence>
<evidence type="ECO:0000256" key="10">
    <source>
        <dbReference type="RuleBase" id="RU364073"/>
    </source>
</evidence>
<dbReference type="Pfam" id="PF00370">
    <property type="entry name" value="FGGY_N"/>
    <property type="match status" value="1"/>
</dbReference>
<dbReference type="InterPro" id="IPR050406">
    <property type="entry name" value="FGGY_Carb_Kinase"/>
</dbReference>
<keyword evidence="3 8" id="KW-0808">Transferase</keyword>
<evidence type="ECO:0000256" key="5">
    <source>
        <dbReference type="ARBA" id="ARBA00022777"/>
    </source>
</evidence>
<protein>
    <recommendedName>
        <fullName evidence="8 10">Xylulose kinase</fullName>
        <shortName evidence="8 10">Xylulokinase</shortName>
        <ecNumber evidence="8 10">2.7.1.17</ecNumber>
    </recommendedName>
</protein>
<proteinExistence type="inferred from homology"/>
<feature type="domain" description="Carbohydrate kinase FGGY N-terminal" evidence="11">
    <location>
        <begin position="3"/>
        <end position="245"/>
    </location>
</feature>
<keyword evidence="7 8" id="KW-0119">Carbohydrate metabolism</keyword>
<comment type="function">
    <text evidence="8">Catalyzes the phosphorylation of D-xylulose to D-xylulose 5-phosphate.</text>
</comment>
<dbReference type="InterPro" id="IPR018484">
    <property type="entry name" value="FGGY_N"/>
</dbReference>
<dbReference type="PANTHER" id="PTHR43095">
    <property type="entry name" value="SUGAR KINASE"/>
    <property type="match status" value="1"/>
</dbReference>
<evidence type="ECO:0000313" key="13">
    <source>
        <dbReference type="EMBL" id="SEK48830.1"/>
    </source>
</evidence>
<evidence type="ECO:0000259" key="11">
    <source>
        <dbReference type="Pfam" id="PF00370"/>
    </source>
</evidence>
<dbReference type="CDD" id="cd07808">
    <property type="entry name" value="ASKHA_NBD_FGGY_EcXK-like"/>
    <property type="match status" value="1"/>
</dbReference>
<accession>A0A1H7HIT5</accession>
<dbReference type="EC" id="2.7.1.17" evidence="8 10"/>
<evidence type="ECO:0000256" key="6">
    <source>
        <dbReference type="ARBA" id="ARBA00022840"/>
    </source>
</evidence>
<dbReference type="Proteomes" id="UP000199081">
    <property type="component" value="Unassembled WGS sequence"/>
</dbReference>
<evidence type="ECO:0000256" key="2">
    <source>
        <dbReference type="ARBA" id="ARBA00022629"/>
    </source>
</evidence>
<dbReference type="STRING" id="426702.SAMN04488099_10360"/>
<feature type="domain" description="Carbohydrate kinase FGGY C-terminal" evidence="12">
    <location>
        <begin position="255"/>
        <end position="441"/>
    </location>
</feature>
<evidence type="ECO:0000256" key="4">
    <source>
        <dbReference type="ARBA" id="ARBA00022741"/>
    </source>
</evidence>
<evidence type="ECO:0000256" key="9">
    <source>
        <dbReference type="RuleBase" id="RU003733"/>
    </source>
</evidence>
<evidence type="ECO:0000259" key="12">
    <source>
        <dbReference type="Pfam" id="PF02782"/>
    </source>
</evidence>
<dbReference type="GO" id="GO:0042732">
    <property type="term" value="P:D-xylose metabolic process"/>
    <property type="evidence" value="ECO:0007669"/>
    <property type="project" value="UniProtKB-KW"/>
</dbReference>
<dbReference type="Gene3D" id="3.30.420.40">
    <property type="match status" value="2"/>
</dbReference>
<feature type="site" description="Important for activity" evidence="8">
    <location>
        <position position="8"/>
    </location>
</feature>
<dbReference type="OrthoDB" id="9805576at2"/>
<sequence length="498" mass="54714">MSYVLGLDLGTSGLKGILVNKSGKIVDESSSEYPLLTPKRGHSEQDPKEWFRAAKEVMAAIFKSTPDAKDNLEGISFSGQMHSLVLLDDQDDVLRPAILWNDVRTTKQCETITSKVDNLIDITKNKALEGFTLPKLLWVKENEPDVWDKVSTFLLPKDYLGYRLTGQKQMEYSDAAGTLLLDVESRAWSSEVAEAVGISTDICPPLVQSHDEIGKLDRELAEEFGLSHEVPVFSGGADNPCAAVGAGIVRPDQGMASIGTSGVFLSYEESGDKAYNGHLHYFNHVVPNAFYTMGVTLAAGSSLNWFKKTFAPEESFVELLKGVKDIKPGSDGLLFAPYISGERTPYTDSNIRGTFLGMDIAHTRDHFARAVLEGITFSLKDSYELMKKHSNKEFSQIVSVGGGAKNPDWLQMQADIFNAPVVTLETEQGPAMGAAMIAAVGAGWFSDFEACSKEFVKYKSEVKPNPEAVAQYEKVYANYQEVYPTIKDLSHKLVTDND</sequence>
<keyword evidence="14" id="KW-1185">Reference proteome</keyword>
<dbReference type="PROSITE" id="PS00445">
    <property type="entry name" value="FGGY_KINASES_2"/>
    <property type="match status" value="1"/>
</dbReference>
<dbReference type="NCBIfam" id="TIGR01312">
    <property type="entry name" value="XylB"/>
    <property type="match status" value="1"/>
</dbReference>
<comment type="catalytic activity">
    <reaction evidence="8 10">
        <text>D-xylulose + ATP = D-xylulose 5-phosphate + ADP + H(+)</text>
        <dbReference type="Rhea" id="RHEA:10964"/>
        <dbReference type="ChEBI" id="CHEBI:15378"/>
        <dbReference type="ChEBI" id="CHEBI:17140"/>
        <dbReference type="ChEBI" id="CHEBI:30616"/>
        <dbReference type="ChEBI" id="CHEBI:57737"/>
        <dbReference type="ChEBI" id="CHEBI:456216"/>
        <dbReference type="EC" id="2.7.1.17"/>
    </reaction>
</comment>
<keyword evidence="2 8" id="KW-0859">Xylose metabolism</keyword>
<keyword evidence="4 8" id="KW-0547">Nucleotide-binding</keyword>
<keyword evidence="5 8" id="KW-0418">Kinase</keyword>
<dbReference type="PIRSF" id="PIRSF000538">
    <property type="entry name" value="GlpK"/>
    <property type="match status" value="1"/>
</dbReference>
<dbReference type="PROSITE" id="PS00933">
    <property type="entry name" value="FGGY_KINASES_1"/>
    <property type="match status" value="1"/>
</dbReference>
<dbReference type="GO" id="GO:0005524">
    <property type="term" value="F:ATP binding"/>
    <property type="evidence" value="ECO:0007669"/>
    <property type="project" value="UniProtKB-UniRule"/>
</dbReference>
<dbReference type="AlphaFoldDB" id="A0A1H7HIT5"/>
<name>A0A1H7HIT5_9LACT</name>
<comment type="similarity">
    <text evidence="1 8 9">Belongs to the FGGY kinase family.</text>
</comment>
<dbReference type="InterPro" id="IPR043129">
    <property type="entry name" value="ATPase_NBD"/>
</dbReference>
<keyword evidence="6 8" id="KW-0067">ATP-binding</keyword>
<dbReference type="RefSeq" id="WP_091479144.1">
    <property type="nucleotide sequence ID" value="NZ_BJYC01000007.1"/>
</dbReference>
<evidence type="ECO:0000313" key="14">
    <source>
        <dbReference type="Proteomes" id="UP000199081"/>
    </source>
</evidence>
<gene>
    <name evidence="8 10" type="primary">xylB</name>
    <name evidence="13" type="ORF">SAMN04488099_10360</name>
</gene>
<dbReference type="Pfam" id="PF02782">
    <property type="entry name" value="FGGY_C"/>
    <property type="match status" value="1"/>
</dbReference>
<dbReference type="GO" id="GO:0005998">
    <property type="term" value="P:xylulose catabolic process"/>
    <property type="evidence" value="ECO:0007669"/>
    <property type="project" value="UniProtKB-UniRule"/>
</dbReference>
<evidence type="ECO:0000256" key="1">
    <source>
        <dbReference type="ARBA" id="ARBA00009156"/>
    </source>
</evidence>
<dbReference type="InterPro" id="IPR018485">
    <property type="entry name" value="FGGY_C"/>
</dbReference>
<dbReference type="SUPFAM" id="SSF53067">
    <property type="entry name" value="Actin-like ATPase domain"/>
    <property type="match status" value="2"/>
</dbReference>